<feature type="domain" description="EamA" evidence="7">
    <location>
        <begin position="8"/>
        <end position="143"/>
    </location>
</feature>
<organism evidence="8 9">
    <name type="scientific">Actinomyces graevenitzii</name>
    <dbReference type="NCBI Taxonomy" id="55565"/>
    <lineage>
        <taxon>Bacteria</taxon>
        <taxon>Bacillati</taxon>
        <taxon>Actinomycetota</taxon>
        <taxon>Actinomycetes</taxon>
        <taxon>Actinomycetales</taxon>
        <taxon>Actinomycetaceae</taxon>
        <taxon>Actinomyces</taxon>
    </lineage>
</organism>
<evidence type="ECO:0000256" key="4">
    <source>
        <dbReference type="ARBA" id="ARBA00022692"/>
    </source>
</evidence>
<gene>
    <name evidence="8" type="ORF">M3I41_04955</name>
</gene>
<keyword evidence="6" id="KW-0472">Membrane</keyword>
<dbReference type="SUPFAM" id="SSF103481">
    <property type="entry name" value="Multidrug resistance efflux transporter EmrE"/>
    <property type="match status" value="2"/>
</dbReference>
<reference evidence="8" key="1">
    <citation type="submission" date="2022-05" db="EMBL/GenBank/DDBJ databases">
        <title>Using nanopore sequencing to obtain complete genomes from saliva samples.</title>
        <authorList>
            <person name="Baker J.L."/>
        </authorList>
    </citation>
    <scope>NUCLEOTIDE SEQUENCE</scope>
    <source>
        <strain evidence="8">JCVI-JB-Ag32</strain>
    </source>
</reference>
<dbReference type="PANTHER" id="PTHR42920">
    <property type="entry name" value="OS03G0707200 PROTEIN-RELATED"/>
    <property type="match status" value="1"/>
</dbReference>
<dbReference type="InterPro" id="IPR000620">
    <property type="entry name" value="EamA_dom"/>
</dbReference>
<dbReference type="AlphaFoldDB" id="A0A929ML18"/>
<evidence type="ECO:0000256" key="3">
    <source>
        <dbReference type="ARBA" id="ARBA00022475"/>
    </source>
</evidence>
<keyword evidence="4" id="KW-0812">Transmembrane</keyword>
<dbReference type="PANTHER" id="PTHR42920:SF11">
    <property type="entry name" value="INNER MEMBRANE PROTEIN YTFF"/>
    <property type="match status" value="1"/>
</dbReference>
<accession>A0A929ML18</accession>
<evidence type="ECO:0000313" key="8">
    <source>
        <dbReference type="EMBL" id="UQF78969.1"/>
    </source>
</evidence>
<keyword evidence="5" id="KW-1133">Transmembrane helix</keyword>
<comment type="similarity">
    <text evidence="2">Belongs to the EamA transporter family.</text>
</comment>
<dbReference type="KEGG" id="agh:M3I41_04955"/>
<name>A0A929ML18_9ACTO</name>
<dbReference type="EMBL" id="CP097095">
    <property type="protein sequence ID" value="UQF78969.1"/>
    <property type="molecule type" value="Genomic_DNA"/>
</dbReference>
<keyword evidence="3" id="KW-1003">Cell membrane</keyword>
<feature type="domain" description="EamA" evidence="7">
    <location>
        <begin position="154"/>
        <end position="285"/>
    </location>
</feature>
<sequence length="347" mass="37222">MGSKKYQALLYATLAAVFYAINIPASKLLLHEVGPTTMAALLYLGAGIGVGILALVNRKEAAQATSLSKQDLPYVIGMIVLDIVAPILLMLGISYGTSANASLLGNFEIVATAIIALLIFKESVSKRLWGAIALISLSSVLLSFEGADSFKFSLGSLFVLLATTCWGLENNCTRSIASKSTYQIVVLKGIFSGLGALVIALIKGESMPELSYVLAAMLLGFVAYGLSIFMYVRAQNVLGAAKTSACYAVAPFVGAFLSFVFLRESLSWMYLVALAVMVAGSVLVMADTLILSHTHSHEHTFVHTHDGTTHAHTVSHSHRHNHYLNEDKHAHHHDVAKLEKLPGARHV</sequence>
<dbReference type="Gene3D" id="1.10.3730.20">
    <property type="match status" value="1"/>
</dbReference>
<dbReference type="InterPro" id="IPR051258">
    <property type="entry name" value="Diverse_Substrate_Transporter"/>
</dbReference>
<dbReference type="Pfam" id="PF00892">
    <property type="entry name" value="EamA"/>
    <property type="match status" value="2"/>
</dbReference>
<comment type="subcellular location">
    <subcellularLocation>
        <location evidence="1">Cell membrane</location>
        <topology evidence="1">Multi-pass membrane protein</topology>
    </subcellularLocation>
</comment>
<evidence type="ECO:0000256" key="1">
    <source>
        <dbReference type="ARBA" id="ARBA00004651"/>
    </source>
</evidence>
<protein>
    <submittedName>
        <fullName evidence="8">EamA family transporter</fullName>
    </submittedName>
</protein>
<evidence type="ECO:0000313" key="9">
    <source>
        <dbReference type="Proteomes" id="UP000830236"/>
    </source>
</evidence>
<dbReference type="InterPro" id="IPR037185">
    <property type="entry name" value="EmrE-like"/>
</dbReference>
<proteinExistence type="inferred from homology"/>
<dbReference type="Proteomes" id="UP000830236">
    <property type="component" value="Chromosome"/>
</dbReference>
<evidence type="ECO:0000256" key="2">
    <source>
        <dbReference type="ARBA" id="ARBA00007362"/>
    </source>
</evidence>
<dbReference type="GO" id="GO:0005886">
    <property type="term" value="C:plasma membrane"/>
    <property type="evidence" value="ECO:0007669"/>
    <property type="project" value="UniProtKB-SubCell"/>
</dbReference>
<evidence type="ECO:0000259" key="7">
    <source>
        <dbReference type="Pfam" id="PF00892"/>
    </source>
</evidence>
<evidence type="ECO:0000256" key="5">
    <source>
        <dbReference type="ARBA" id="ARBA00022989"/>
    </source>
</evidence>
<evidence type="ECO:0000256" key="6">
    <source>
        <dbReference type="ARBA" id="ARBA00023136"/>
    </source>
</evidence>